<dbReference type="Gene3D" id="3.80.10.10">
    <property type="entry name" value="Ribonuclease Inhibitor"/>
    <property type="match status" value="1"/>
</dbReference>
<keyword evidence="3" id="KW-1185">Reference proteome</keyword>
<accession>A0A8H6YB63</accession>
<feature type="coiled-coil region" evidence="1">
    <location>
        <begin position="9"/>
        <end position="43"/>
    </location>
</feature>
<protein>
    <submittedName>
        <fullName evidence="2">Putative transesterase</fullName>
    </submittedName>
</protein>
<dbReference type="EMBL" id="JACAZH010000011">
    <property type="protein sequence ID" value="KAF7355769.1"/>
    <property type="molecule type" value="Genomic_DNA"/>
</dbReference>
<sequence length="637" mass="71520">MSASLRRRLADLDAQIVEQRRVMDEQQRMLEELERTRSKVKRELRATATFPILTLPAEITTEIFLCCLPLFHPLRIPDRVFSGYSTPLVLVSVCRLWRNIALTTPALWSKLDVVFHEISTSVASEPGLVESFMALWLSRACNYPLSLHFTWDDQRFAPNRVRDMIHRWSPRARSLSLDVVYERADICALGIDSAAFPLLQSATVECWIDSRPTPVLLFGNAPCLHDLRVLWEESILAKFAFPWLQLTKFEGTLTDLELFKLTPNLTELTCTFTPHGDDFTVITHHNLTSLTLTGNTCDVIGHLTLPALKCLDVDKMDSNETLAPFLARSSPHLVSLSVRMHDMDFNSGYYLRDFMPLVASTLENLQVSGVSADEIHFILQRLDSSNIKSLMFEDVEGPFDLGPVANFLHTHSTQLRTFRVVLSSCPSLSERLENFYDTIDWYFCRQLSKTGMDIHIGFPHLNYAVRMNRHQFIVNTNRIAPLIPMPWDLRLWARTQQSTPARWATLAGTRYTFRCRLCQGSFCTLCCATMGLPKRSAVDAIARKACGALGGLMGVLFRVGTEPGARVGYGLGGLLTLEDTPGWYGAGTLTGGGGQTFAWFVDRSDGLCGVATVQANIPINIETISALPRHLPARHLP</sequence>
<dbReference type="InterPro" id="IPR032675">
    <property type="entry name" value="LRR_dom_sf"/>
</dbReference>
<name>A0A8H6YB63_9AGAR</name>
<organism evidence="2 3">
    <name type="scientific">Mycena sanguinolenta</name>
    <dbReference type="NCBI Taxonomy" id="230812"/>
    <lineage>
        <taxon>Eukaryota</taxon>
        <taxon>Fungi</taxon>
        <taxon>Dikarya</taxon>
        <taxon>Basidiomycota</taxon>
        <taxon>Agaricomycotina</taxon>
        <taxon>Agaricomycetes</taxon>
        <taxon>Agaricomycetidae</taxon>
        <taxon>Agaricales</taxon>
        <taxon>Marasmiineae</taxon>
        <taxon>Mycenaceae</taxon>
        <taxon>Mycena</taxon>
    </lineage>
</organism>
<proteinExistence type="predicted"/>
<evidence type="ECO:0000256" key="1">
    <source>
        <dbReference type="SAM" id="Coils"/>
    </source>
</evidence>
<dbReference type="OrthoDB" id="2912635at2759"/>
<dbReference type="SUPFAM" id="SSF52047">
    <property type="entry name" value="RNI-like"/>
    <property type="match status" value="1"/>
</dbReference>
<comment type="caution">
    <text evidence="2">The sequence shown here is derived from an EMBL/GenBank/DDBJ whole genome shotgun (WGS) entry which is preliminary data.</text>
</comment>
<reference evidence="2" key="1">
    <citation type="submission" date="2020-05" db="EMBL/GenBank/DDBJ databases">
        <title>Mycena genomes resolve the evolution of fungal bioluminescence.</title>
        <authorList>
            <person name="Tsai I.J."/>
        </authorList>
    </citation>
    <scope>NUCLEOTIDE SEQUENCE</scope>
    <source>
        <strain evidence="2">160909Yilan</strain>
    </source>
</reference>
<dbReference type="AlphaFoldDB" id="A0A8H6YB63"/>
<gene>
    <name evidence="2" type="ORF">MSAN_01494800</name>
</gene>
<evidence type="ECO:0000313" key="3">
    <source>
        <dbReference type="Proteomes" id="UP000623467"/>
    </source>
</evidence>
<keyword evidence="1" id="KW-0175">Coiled coil</keyword>
<dbReference type="Proteomes" id="UP000623467">
    <property type="component" value="Unassembled WGS sequence"/>
</dbReference>
<dbReference type="Gene3D" id="1.20.1280.50">
    <property type="match status" value="1"/>
</dbReference>
<evidence type="ECO:0000313" key="2">
    <source>
        <dbReference type="EMBL" id="KAF7355769.1"/>
    </source>
</evidence>